<feature type="compositionally biased region" description="Basic and acidic residues" evidence="1">
    <location>
        <begin position="29"/>
        <end position="63"/>
    </location>
</feature>
<proteinExistence type="predicted"/>
<accession>A0AAD9DRY6</accession>
<sequence length="92" mass="10918">MCKEEDYAFLNVPGEPSVTAETSTPEGDDGLKQQDDRQERVHQRLEMEQREQEKRKELEEQRRDFQRRVLTQDLGLDPSTDNEKLNQLLMKL</sequence>
<evidence type="ECO:0000313" key="2">
    <source>
        <dbReference type="EMBL" id="KAK1790504.1"/>
    </source>
</evidence>
<name>A0AAD9DRY6_9TELE</name>
<protein>
    <submittedName>
        <fullName evidence="2">Uncharacterized protein</fullName>
    </submittedName>
</protein>
<comment type="caution">
    <text evidence="2">The sequence shown here is derived from an EMBL/GenBank/DDBJ whole genome shotgun (WGS) entry which is preliminary data.</text>
</comment>
<feature type="region of interest" description="Disordered" evidence="1">
    <location>
        <begin position="73"/>
        <end position="92"/>
    </location>
</feature>
<evidence type="ECO:0000313" key="3">
    <source>
        <dbReference type="Proteomes" id="UP001239994"/>
    </source>
</evidence>
<evidence type="ECO:0000256" key="1">
    <source>
        <dbReference type="SAM" id="MobiDB-lite"/>
    </source>
</evidence>
<reference evidence="2" key="1">
    <citation type="submission" date="2023-03" db="EMBL/GenBank/DDBJ databases">
        <title>Electrophorus voltai genome.</title>
        <authorList>
            <person name="Bian C."/>
        </authorList>
    </citation>
    <scope>NUCLEOTIDE SEQUENCE</scope>
    <source>
        <strain evidence="2">CB-2022</strain>
        <tissue evidence="2">Muscle</tissue>
    </source>
</reference>
<dbReference type="Proteomes" id="UP001239994">
    <property type="component" value="Unassembled WGS sequence"/>
</dbReference>
<organism evidence="2 3">
    <name type="scientific">Electrophorus voltai</name>
    <dbReference type="NCBI Taxonomy" id="2609070"/>
    <lineage>
        <taxon>Eukaryota</taxon>
        <taxon>Metazoa</taxon>
        <taxon>Chordata</taxon>
        <taxon>Craniata</taxon>
        <taxon>Vertebrata</taxon>
        <taxon>Euteleostomi</taxon>
        <taxon>Actinopterygii</taxon>
        <taxon>Neopterygii</taxon>
        <taxon>Teleostei</taxon>
        <taxon>Ostariophysi</taxon>
        <taxon>Gymnotiformes</taxon>
        <taxon>Gymnotoidei</taxon>
        <taxon>Gymnotidae</taxon>
        <taxon>Electrophorus</taxon>
    </lineage>
</organism>
<feature type="region of interest" description="Disordered" evidence="1">
    <location>
        <begin position="1"/>
        <end position="63"/>
    </location>
</feature>
<dbReference type="EMBL" id="JAROKS010000021">
    <property type="protein sequence ID" value="KAK1790504.1"/>
    <property type="molecule type" value="Genomic_DNA"/>
</dbReference>
<gene>
    <name evidence="2" type="ORF">P4O66_014389</name>
</gene>
<keyword evidence="3" id="KW-1185">Reference proteome</keyword>
<dbReference type="AlphaFoldDB" id="A0AAD9DRY6"/>